<feature type="domain" description="ATPase AAA-type core" evidence="2">
    <location>
        <begin position="76"/>
        <end position="187"/>
    </location>
</feature>
<dbReference type="GO" id="GO:0005524">
    <property type="term" value="F:ATP binding"/>
    <property type="evidence" value="ECO:0007669"/>
    <property type="project" value="InterPro"/>
</dbReference>
<name>D9J0I8_9CAUD</name>
<evidence type="ECO:0000256" key="1">
    <source>
        <dbReference type="SAM" id="MobiDB-lite"/>
    </source>
</evidence>
<organism evidence="3 4">
    <name type="scientific">Brochothrix phage A9</name>
    <dbReference type="NCBI Taxonomy" id="857312"/>
    <lineage>
        <taxon>Viruses</taxon>
        <taxon>Duplodnaviria</taxon>
        <taxon>Heunggongvirae</taxon>
        <taxon>Uroviricota</taxon>
        <taxon>Caudoviricetes</taxon>
        <taxon>Herelleviridae</taxon>
        <taxon>Klumppvirus</taxon>
        <taxon>Klumppvirus A9</taxon>
    </lineage>
</organism>
<dbReference type="InterPro" id="IPR003959">
    <property type="entry name" value="ATPase_AAA_core"/>
</dbReference>
<reference evidence="3 4" key="1">
    <citation type="journal article" date="2010" name="J. Bacteriol.">
        <title>Brochothrix thermosphacta bacteriophages feature heterogeneous and highly mosaic genomes and utilize unique prophage insertion sites.</title>
        <authorList>
            <person name="Kilcher S."/>
            <person name="Loessner M.J."/>
            <person name="Klumpp J."/>
        </authorList>
    </citation>
    <scope>NUCLEOTIDE SEQUENCE [LARGE SCALE GENOMIC DNA]</scope>
</reference>
<evidence type="ECO:0000313" key="3">
    <source>
        <dbReference type="EMBL" id="ADJ53083.1"/>
    </source>
</evidence>
<dbReference type="SUPFAM" id="SSF52540">
    <property type="entry name" value="P-loop containing nucleoside triphosphate hydrolases"/>
    <property type="match status" value="1"/>
</dbReference>
<evidence type="ECO:0000313" key="4">
    <source>
        <dbReference type="Proteomes" id="UP000000331"/>
    </source>
</evidence>
<protein>
    <submittedName>
        <fullName evidence="3">Gp41</fullName>
    </submittedName>
</protein>
<dbReference type="Gene3D" id="3.40.50.300">
    <property type="entry name" value="P-loop containing nucleotide triphosphate hydrolases"/>
    <property type="match status" value="1"/>
</dbReference>
<dbReference type="GO" id="GO:0016887">
    <property type="term" value="F:ATP hydrolysis activity"/>
    <property type="evidence" value="ECO:0007669"/>
    <property type="project" value="InterPro"/>
</dbReference>
<dbReference type="KEGG" id="vg:10359079"/>
<dbReference type="GeneID" id="10359079"/>
<dbReference type="RefSeq" id="YP_004301374.1">
    <property type="nucleotide sequence ID" value="NC_015253.1"/>
</dbReference>
<feature type="compositionally biased region" description="Acidic residues" evidence="1">
    <location>
        <begin position="320"/>
        <end position="330"/>
    </location>
</feature>
<feature type="compositionally biased region" description="Basic and acidic residues" evidence="1">
    <location>
        <begin position="331"/>
        <end position="340"/>
    </location>
</feature>
<dbReference type="EMBL" id="HM242243">
    <property type="protein sequence ID" value="ADJ53083.1"/>
    <property type="molecule type" value="Genomic_DNA"/>
</dbReference>
<keyword evidence="4" id="KW-1185">Reference proteome</keyword>
<sequence length="358" mass="40142">MKLVVQGSIVRVFGDDLTVKDTLDARTYKVRFDSGSGFFLEQARDFVSTEKMYGSHEGKILKVMSALEKMPRSLGVIMSGDKGIGKSLFARALATSAIEKGLPVIIVDEAYPGISDFVDSIEQEVMVLFDEFEKVFREVDSQNKLLSLFDGVSQTKRLYVLTVNDLNRVSSYLLNRTGRLHYHLRFSYPSGEDVIEYLSDKVDSKYKSEITAVSKFAKLTNINYDNLRAIAFELNMGTSLKDALTDLNILSLQTDTWEATITMSDGNVDTDTVRTDMAVPSDVSFYVHDPKEYMNDRVTFNTGKVVTDSKGGLTVPVENTELEYDDDRDDEENKGKERPTVKSVTLAKQGAQALHYKL</sequence>
<dbReference type="Pfam" id="PF00004">
    <property type="entry name" value="AAA"/>
    <property type="match status" value="1"/>
</dbReference>
<dbReference type="Proteomes" id="UP000000331">
    <property type="component" value="Segment"/>
</dbReference>
<proteinExistence type="predicted"/>
<evidence type="ECO:0000259" key="2">
    <source>
        <dbReference type="Pfam" id="PF00004"/>
    </source>
</evidence>
<dbReference type="InterPro" id="IPR027417">
    <property type="entry name" value="P-loop_NTPase"/>
</dbReference>
<accession>D9J0I8</accession>
<dbReference type="OrthoDB" id="3641at10239"/>
<feature type="region of interest" description="Disordered" evidence="1">
    <location>
        <begin position="320"/>
        <end position="351"/>
    </location>
</feature>